<evidence type="ECO:0000256" key="6">
    <source>
        <dbReference type="HAMAP-Rule" id="MF_01039"/>
    </source>
</evidence>
<dbReference type="RefSeq" id="WP_094457955.1">
    <property type="nucleotide sequence ID" value="NZ_NOXU01000031.1"/>
</dbReference>
<name>A0A255YUL0_9PROT</name>
<dbReference type="FunFam" id="3.40.50.1240:FF:000003">
    <property type="entry name" value="2,3-bisphosphoglycerate-dependent phosphoglycerate mutase"/>
    <property type="match status" value="1"/>
</dbReference>
<dbReference type="CDD" id="cd07067">
    <property type="entry name" value="HP_PGM_like"/>
    <property type="match status" value="1"/>
</dbReference>
<comment type="function">
    <text evidence="6 10">Catalyzes the interconversion of 2-phosphoglycerate and 3-phosphoglycerate.</text>
</comment>
<comment type="similarity">
    <text evidence="2 6">Belongs to the phosphoglycerate mutase family. BPG-dependent PGAM subfamily.</text>
</comment>
<evidence type="ECO:0000256" key="5">
    <source>
        <dbReference type="ARBA" id="ARBA00023235"/>
    </source>
</evidence>
<dbReference type="Proteomes" id="UP000216998">
    <property type="component" value="Unassembled WGS sequence"/>
</dbReference>
<evidence type="ECO:0000256" key="9">
    <source>
        <dbReference type="PIRSR" id="PIRSR613078-3"/>
    </source>
</evidence>
<evidence type="ECO:0000313" key="12">
    <source>
        <dbReference type="Proteomes" id="UP000216998"/>
    </source>
</evidence>
<protein>
    <recommendedName>
        <fullName evidence="6 10">2,3-bisphosphoglycerate-dependent phosphoglycerate mutase</fullName>
        <shortName evidence="6">BPG-dependent PGAM</shortName>
        <shortName evidence="6">PGAM</shortName>
        <shortName evidence="6">Phosphoglyceromutase</shortName>
        <shortName evidence="6">dPGM</shortName>
        <ecNumber evidence="6 10">5.4.2.11</ecNumber>
    </recommendedName>
</protein>
<evidence type="ECO:0000256" key="2">
    <source>
        <dbReference type="ARBA" id="ARBA00006717"/>
    </source>
</evidence>
<feature type="binding site" evidence="6 8">
    <location>
        <position position="98"/>
    </location>
    <ligand>
        <name>substrate</name>
    </ligand>
</feature>
<dbReference type="GO" id="GO:0006094">
    <property type="term" value="P:gluconeogenesis"/>
    <property type="evidence" value="ECO:0007669"/>
    <property type="project" value="UniProtKB-UniRule"/>
</dbReference>
<sequence length="229" mass="25711">MTKLVLIRHGQSVWNQLDLFTGWTDVDLSPQGVEEAKEAGVKLKAAGLDFDICHTSVLKRAIKTSNLALEAMDRIWVPQFKSWQLNERHYGGLQGLNKTETAAKHGADQVKIWRRSYDIAPPVLAEDDERLPDADPRYADLSKEQLPRTESLKDCVARVVPYWTDVIAPQVKAGKRVLVAAHGNSLRGLVKYLSGMGDDEIVQFEIPTGKPIVYELDADLKALDRYFLD</sequence>
<feature type="active site" description="Tele-phosphohistidine intermediate" evidence="6 7">
    <location>
        <position position="9"/>
    </location>
</feature>
<organism evidence="11 12">
    <name type="scientific">Niveispirillum lacus</name>
    <dbReference type="NCBI Taxonomy" id="1981099"/>
    <lineage>
        <taxon>Bacteria</taxon>
        <taxon>Pseudomonadati</taxon>
        <taxon>Pseudomonadota</taxon>
        <taxon>Alphaproteobacteria</taxon>
        <taxon>Rhodospirillales</taxon>
        <taxon>Azospirillaceae</taxon>
        <taxon>Niveispirillum</taxon>
    </lineage>
</organism>
<dbReference type="Pfam" id="PF00300">
    <property type="entry name" value="His_Phos_1"/>
    <property type="match status" value="2"/>
</dbReference>
<dbReference type="InterPro" id="IPR001345">
    <property type="entry name" value="PG/BPGM_mutase_AS"/>
</dbReference>
<accession>A0A255YUL0</accession>
<dbReference type="NCBIfam" id="NF010713">
    <property type="entry name" value="PRK14115.1"/>
    <property type="match status" value="1"/>
</dbReference>
<feature type="binding site" evidence="6 8">
    <location>
        <begin position="87"/>
        <end position="90"/>
    </location>
    <ligand>
        <name>substrate</name>
    </ligand>
</feature>
<feature type="binding site" evidence="6 8">
    <location>
        <begin position="183"/>
        <end position="184"/>
    </location>
    <ligand>
        <name>substrate</name>
    </ligand>
</feature>
<dbReference type="GO" id="GO:0006096">
    <property type="term" value="P:glycolytic process"/>
    <property type="evidence" value="ECO:0007669"/>
    <property type="project" value="UniProtKB-UniRule"/>
</dbReference>
<evidence type="ECO:0000256" key="10">
    <source>
        <dbReference type="RuleBase" id="RU004512"/>
    </source>
</evidence>
<feature type="binding site" evidence="6 8">
    <location>
        <begin position="114"/>
        <end position="115"/>
    </location>
    <ligand>
        <name>substrate</name>
    </ligand>
</feature>
<proteinExistence type="inferred from homology"/>
<reference evidence="11 12" key="1">
    <citation type="submission" date="2017-07" db="EMBL/GenBank/DDBJ databases">
        <title>Niveispirillum cyanobacteriorum sp. nov., isolated from cyanobacterial aggregates in a eutrophic lake.</title>
        <authorList>
            <person name="Cai H."/>
        </authorList>
    </citation>
    <scope>NUCLEOTIDE SEQUENCE [LARGE SCALE GENOMIC DNA]</scope>
    <source>
        <strain evidence="12">TH1-14</strain>
    </source>
</reference>
<feature type="binding site" evidence="6 8">
    <location>
        <begin position="8"/>
        <end position="15"/>
    </location>
    <ligand>
        <name>substrate</name>
    </ligand>
</feature>
<dbReference type="GO" id="GO:0004619">
    <property type="term" value="F:phosphoglycerate mutase activity"/>
    <property type="evidence" value="ECO:0007669"/>
    <property type="project" value="UniProtKB-UniRule"/>
</dbReference>
<dbReference type="PIRSF" id="PIRSF000709">
    <property type="entry name" value="6PFK_2-Ptase"/>
    <property type="match status" value="1"/>
</dbReference>
<evidence type="ECO:0000256" key="3">
    <source>
        <dbReference type="ARBA" id="ARBA00022432"/>
    </source>
</evidence>
<dbReference type="InterPro" id="IPR029033">
    <property type="entry name" value="His_PPase_superfam"/>
</dbReference>
<comment type="catalytic activity">
    <reaction evidence="1 6 10">
        <text>(2R)-2-phosphoglycerate = (2R)-3-phosphoglycerate</text>
        <dbReference type="Rhea" id="RHEA:15901"/>
        <dbReference type="ChEBI" id="CHEBI:58272"/>
        <dbReference type="ChEBI" id="CHEBI:58289"/>
        <dbReference type="EC" id="5.4.2.11"/>
    </reaction>
</comment>
<dbReference type="InterPro" id="IPR005952">
    <property type="entry name" value="Phosphogly_mut1"/>
</dbReference>
<evidence type="ECO:0000256" key="1">
    <source>
        <dbReference type="ARBA" id="ARBA00000380"/>
    </source>
</evidence>
<dbReference type="UniPathway" id="UPA00109">
    <property type="reaction ID" value="UER00186"/>
</dbReference>
<evidence type="ECO:0000256" key="4">
    <source>
        <dbReference type="ARBA" id="ARBA00023152"/>
    </source>
</evidence>
<dbReference type="PANTHER" id="PTHR11931">
    <property type="entry name" value="PHOSPHOGLYCERATE MUTASE"/>
    <property type="match status" value="1"/>
</dbReference>
<comment type="pathway">
    <text evidence="6 10">Carbohydrate degradation; glycolysis; pyruvate from D-glyceraldehyde 3-phosphate: step 3/5.</text>
</comment>
<keyword evidence="4 6" id="KW-0324">Glycolysis</keyword>
<feature type="binding site" evidence="6 8">
    <location>
        <position position="60"/>
    </location>
    <ligand>
        <name>substrate</name>
    </ligand>
</feature>
<dbReference type="PROSITE" id="PS00175">
    <property type="entry name" value="PG_MUTASE"/>
    <property type="match status" value="1"/>
</dbReference>
<keyword evidence="5 6" id="KW-0413">Isomerase</keyword>
<dbReference type="NCBIfam" id="TIGR01258">
    <property type="entry name" value="pgm_1"/>
    <property type="match status" value="1"/>
</dbReference>
<dbReference type="SMART" id="SM00855">
    <property type="entry name" value="PGAM"/>
    <property type="match status" value="1"/>
</dbReference>
<evidence type="ECO:0000256" key="8">
    <source>
        <dbReference type="PIRSR" id="PIRSR613078-2"/>
    </source>
</evidence>
<evidence type="ECO:0000313" key="11">
    <source>
        <dbReference type="EMBL" id="OYQ32917.1"/>
    </source>
</evidence>
<feature type="binding site" evidence="6 8">
    <location>
        <begin position="21"/>
        <end position="22"/>
    </location>
    <ligand>
        <name>substrate</name>
    </ligand>
</feature>
<dbReference type="EC" id="5.4.2.11" evidence="6 10"/>
<dbReference type="AlphaFoldDB" id="A0A255YUL0"/>
<keyword evidence="12" id="KW-1185">Reference proteome</keyword>
<evidence type="ECO:0000256" key="7">
    <source>
        <dbReference type="PIRSR" id="PIRSR613078-1"/>
    </source>
</evidence>
<dbReference type="HAMAP" id="MF_01039">
    <property type="entry name" value="PGAM_GpmA"/>
    <property type="match status" value="1"/>
</dbReference>
<comment type="caution">
    <text evidence="11">The sequence shown here is derived from an EMBL/GenBank/DDBJ whole genome shotgun (WGS) entry which is preliminary data.</text>
</comment>
<dbReference type="InterPro" id="IPR013078">
    <property type="entry name" value="His_Pase_superF_clade-1"/>
</dbReference>
<comment type="subunit">
    <text evidence="6">Homodimer.</text>
</comment>
<feature type="site" description="Transition state stabilizer" evidence="6 9">
    <location>
        <position position="182"/>
    </location>
</feature>
<dbReference type="EMBL" id="NOXU01000031">
    <property type="protein sequence ID" value="OYQ32917.1"/>
    <property type="molecule type" value="Genomic_DNA"/>
</dbReference>
<feature type="active site" description="Proton donor/acceptor" evidence="6 7">
    <location>
        <position position="87"/>
    </location>
</feature>
<dbReference type="OrthoDB" id="9781415at2"/>
<dbReference type="Gene3D" id="3.40.50.1240">
    <property type="entry name" value="Phosphoglycerate mutase-like"/>
    <property type="match status" value="1"/>
</dbReference>
<keyword evidence="3 6" id="KW-0312">Gluconeogenesis</keyword>
<gene>
    <name evidence="6 11" type="primary">gpmA</name>
    <name evidence="11" type="ORF">CHU95_16950</name>
</gene>
<dbReference type="SUPFAM" id="SSF53254">
    <property type="entry name" value="Phosphoglycerate mutase-like"/>
    <property type="match status" value="1"/>
</dbReference>